<name>A0A7W9DCM0_9MICC</name>
<dbReference type="Proteomes" id="UP000523863">
    <property type="component" value="Unassembled WGS sequence"/>
</dbReference>
<dbReference type="InterPro" id="IPR003615">
    <property type="entry name" value="HNH_nuc"/>
</dbReference>
<sequence length="520" mass="54392">MDIDEGARVTPEAKEPAGVLAVSVGTSSEIAALTAVLASAALGSEPSGRDSGSAGQLACETECVDMLRALSALRAAADAFEMRTIHSLHAVRASSLSSVPPLPGSEGPSNDPFAAPSLADETADAATPQRLGESATKSLEAEIALAQKEPRYRGARALEVALAVVDDMPRTFEALASGVLNRERCEAVYLTTAPLSSDARAEVDELVCGDPQKIAHLGSRDLRALAADHAQGVDRLAAAKRRRTAEKNRHVTLQPLDDGMAQLTAIVPAQDGAAIFNALSKSASKVLTGPNNGNRALGAIMADLLLDLVVGGPHTGEGALTPPHSVEVQLVMTERTLFSGDSEPAHLAGYGTLPADVAREIVERASADSRLMIRRVFTAPSTGDLVGLESRARIFPSGLKRFIELRDASCATTWCDASIRHTDHVVGWAEGGLTTVENGQGMCEACNYVKQQAGWSSSVVPGGRHSVATTTPTGHRYLSIAPEPPGMFGDEARDVSQSLLCGPRVDAHVTFTGDSCRMSL</sequence>
<gene>
    <name evidence="3" type="ORF">BKA12_002097</name>
</gene>
<evidence type="ECO:0000313" key="3">
    <source>
        <dbReference type="EMBL" id="MBB5599017.1"/>
    </source>
</evidence>
<organism evidence="3 4">
    <name type="scientific">Neomicrococcus lactis</name>
    <dbReference type="NCBI Taxonomy" id="732241"/>
    <lineage>
        <taxon>Bacteria</taxon>
        <taxon>Bacillati</taxon>
        <taxon>Actinomycetota</taxon>
        <taxon>Actinomycetes</taxon>
        <taxon>Micrococcales</taxon>
        <taxon>Micrococcaceae</taxon>
        <taxon>Neomicrococcus</taxon>
    </lineage>
</organism>
<feature type="domain" description="HNH nuclease" evidence="2">
    <location>
        <begin position="398"/>
        <end position="448"/>
    </location>
</feature>
<evidence type="ECO:0000256" key="1">
    <source>
        <dbReference type="SAM" id="MobiDB-lite"/>
    </source>
</evidence>
<keyword evidence="4" id="KW-1185">Reference proteome</keyword>
<evidence type="ECO:0000259" key="2">
    <source>
        <dbReference type="SMART" id="SM00507"/>
    </source>
</evidence>
<dbReference type="RefSeq" id="WP_183643538.1">
    <property type="nucleotide sequence ID" value="NZ_JACHBL010000001.1"/>
</dbReference>
<dbReference type="EMBL" id="JACHBL010000001">
    <property type="protein sequence ID" value="MBB5599017.1"/>
    <property type="molecule type" value="Genomic_DNA"/>
</dbReference>
<comment type="caution">
    <text evidence="3">The sequence shown here is derived from an EMBL/GenBank/DDBJ whole genome shotgun (WGS) entry which is preliminary data.</text>
</comment>
<feature type="region of interest" description="Disordered" evidence="1">
    <location>
        <begin position="96"/>
        <end position="130"/>
    </location>
</feature>
<feature type="compositionally biased region" description="Low complexity" evidence="1">
    <location>
        <begin position="96"/>
        <end position="109"/>
    </location>
</feature>
<dbReference type="InterPro" id="IPR003870">
    <property type="entry name" value="DUF222"/>
</dbReference>
<proteinExistence type="predicted"/>
<evidence type="ECO:0000313" key="4">
    <source>
        <dbReference type="Proteomes" id="UP000523863"/>
    </source>
</evidence>
<accession>A0A7W9DCM0</accession>
<reference evidence="3 4" key="1">
    <citation type="submission" date="2020-08" db="EMBL/GenBank/DDBJ databases">
        <title>Sequencing the genomes of 1000 actinobacteria strains.</title>
        <authorList>
            <person name="Klenk H.-P."/>
        </authorList>
    </citation>
    <scope>NUCLEOTIDE SEQUENCE [LARGE SCALE GENOMIC DNA]</scope>
    <source>
        <strain evidence="3 4">DSM 23694</strain>
    </source>
</reference>
<protein>
    <recommendedName>
        <fullName evidence="2">HNH nuclease domain-containing protein</fullName>
    </recommendedName>
</protein>
<dbReference type="SMART" id="SM00507">
    <property type="entry name" value="HNHc"/>
    <property type="match status" value="1"/>
</dbReference>
<dbReference type="CDD" id="cd00085">
    <property type="entry name" value="HNHc"/>
    <property type="match status" value="1"/>
</dbReference>
<dbReference type="Pfam" id="PF02720">
    <property type="entry name" value="DUF222"/>
    <property type="match status" value="1"/>
</dbReference>
<dbReference type="AlphaFoldDB" id="A0A7W9DCM0"/>